<reference evidence="2 3" key="1">
    <citation type="submission" date="2019-05" db="EMBL/GenBank/DDBJ databases">
        <title>Emergence of the Ug99 lineage of the wheat stem rust pathogen through somatic hybridization.</title>
        <authorList>
            <person name="Li F."/>
            <person name="Upadhyaya N.M."/>
            <person name="Sperschneider J."/>
            <person name="Matny O."/>
            <person name="Nguyen-Phuc H."/>
            <person name="Mago R."/>
            <person name="Raley C."/>
            <person name="Miller M.E."/>
            <person name="Silverstein K.A.T."/>
            <person name="Henningsen E."/>
            <person name="Hirsch C.D."/>
            <person name="Visser B."/>
            <person name="Pretorius Z.A."/>
            <person name="Steffenson B.J."/>
            <person name="Schwessinger B."/>
            <person name="Dodds P.N."/>
            <person name="Figueroa M."/>
        </authorList>
    </citation>
    <scope>NUCLEOTIDE SEQUENCE [LARGE SCALE GENOMIC DNA]</scope>
    <source>
        <strain evidence="2 3">Ug99</strain>
    </source>
</reference>
<protein>
    <submittedName>
        <fullName evidence="2">Uncharacterized protein</fullName>
    </submittedName>
</protein>
<accession>A0A5B0RDD3</accession>
<comment type="caution">
    <text evidence="2">The sequence shown here is derived from an EMBL/GenBank/DDBJ whole genome shotgun (WGS) entry which is preliminary data.</text>
</comment>
<proteinExistence type="predicted"/>
<dbReference type="Proteomes" id="UP000325313">
    <property type="component" value="Unassembled WGS sequence"/>
</dbReference>
<feature type="region of interest" description="Disordered" evidence="1">
    <location>
        <begin position="39"/>
        <end position="69"/>
    </location>
</feature>
<sequence>MEEELSAQMKNSNIRFLRKILDLGEFAIHLRRCSLRELSPSPNSDRIETVDTQTPSGSGGSLRNGVPAPAERFRDLSGGSARLGYSIHRRTIDAAVLRDTATFAYRVYSLGTAHDKNYGNWLGTETVLSEQMLVVSD</sequence>
<evidence type="ECO:0000256" key="1">
    <source>
        <dbReference type="SAM" id="MobiDB-lite"/>
    </source>
</evidence>
<dbReference type="EMBL" id="VDEP01000206">
    <property type="protein sequence ID" value="KAA1123750.1"/>
    <property type="molecule type" value="Genomic_DNA"/>
</dbReference>
<gene>
    <name evidence="2" type="ORF">PGTUg99_013149</name>
</gene>
<feature type="compositionally biased region" description="Polar residues" evidence="1">
    <location>
        <begin position="40"/>
        <end position="56"/>
    </location>
</feature>
<dbReference type="AlphaFoldDB" id="A0A5B0RDD3"/>
<organism evidence="2 3">
    <name type="scientific">Puccinia graminis f. sp. tritici</name>
    <dbReference type="NCBI Taxonomy" id="56615"/>
    <lineage>
        <taxon>Eukaryota</taxon>
        <taxon>Fungi</taxon>
        <taxon>Dikarya</taxon>
        <taxon>Basidiomycota</taxon>
        <taxon>Pucciniomycotina</taxon>
        <taxon>Pucciniomycetes</taxon>
        <taxon>Pucciniales</taxon>
        <taxon>Pucciniaceae</taxon>
        <taxon>Puccinia</taxon>
    </lineage>
</organism>
<evidence type="ECO:0000313" key="2">
    <source>
        <dbReference type="EMBL" id="KAA1123750.1"/>
    </source>
</evidence>
<name>A0A5B0RDD3_PUCGR</name>
<evidence type="ECO:0000313" key="3">
    <source>
        <dbReference type="Proteomes" id="UP000325313"/>
    </source>
</evidence>